<gene>
    <name evidence="10" type="primary">LOC115043219</name>
</gene>
<dbReference type="InterPro" id="IPR030381">
    <property type="entry name" value="G_DYNAMIN_dom"/>
</dbReference>
<keyword evidence="4 7" id="KW-0547">Nucleotide-binding</keyword>
<evidence type="ECO:0000256" key="2">
    <source>
        <dbReference type="ARBA" id="ARBA00015210"/>
    </source>
</evidence>
<feature type="domain" description="GED" evidence="8">
    <location>
        <begin position="517"/>
        <end position="608"/>
    </location>
</feature>
<dbReference type="InterPro" id="IPR022812">
    <property type="entry name" value="Dynamin"/>
</dbReference>
<evidence type="ECO:0000259" key="8">
    <source>
        <dbReference type="PROSITE" id="PS51388"/>
    </source>
</evidence>
<dbReference type="SMART" id="SM00053">
    <property type="entry name" value="DYNc"/>
    <property type="match status" value="1"/>
</dbReference>
<evidence type="ECO:0000256" key="4">
    <source>
        <dbReference type="ARBA" id="ARBA00022741"/>
    </source>
</evidence>
<dbReference type="PROSITE" id="PS51718">
    <property type="entry name" value="G_DYNAMIN_2"/>
    <property type="match status" value="1"/>
</dbReference>
<dbReference type="Gene3D" id="1.20.120.1240">
    <property type="entry name" value="Dynamin, middle domain"/>
    <property type="match status" value="1"/>
</dbReference>
<reference evidence="10" key="1">
    <citation type="submission" date="2021-04" db="EMBL/GenBank/DDBJ databases">
        <authorList>
            <consortium name="Wellcome Sanger Institute Data Sharing"/>
        </authorList>
    </citation>
    <scope>NUCLEOTIDE SEQUENCE [LARGE SCALE GENOMIC DNA]</scope>
</reference>
<dbReference type="GO" id="GO:0098793">
    <property type="term" value="C:presynapse"/>
    <property type="evidence" value="ECO:0007669"/>
    <property type="project" value="GOC"/>
</dbReference>
<dbReference type="InterPro" id="IPR019762">
    <property type="entry name" value="Dynamin_GTPase_CS"/>
</dbReference>
<dbReference type="SMART" id="SM00302">
    <property type="entry name" value="GED"/>
    <property type="match status" value="1"/>
</dbReference>
<reference evidence="10" key="2">
    <citation type="submission" date="2025-08" db="UniProtKB">
        <authorList>
            <consortium name="Ensembl"/>
        </authorList>
    </citation>
    <scope>IDENTIFICATION</scope>
</reference>
<dbReference type="InterPro" id="IPR001401">
    <property type="entry name" value="Dynamin_GTPase"/>
</dbReference>
<comment type="similarity">
    <text evidence="7">Belongs to the TRAFAC class dynamin-like GTPase superfamily. Dynamin/Fzo/YdjA family.</text>
</comment>
<accession>A0A665U8E4</accession>
<dbReference type="InterPro" id="IPR000375">
    <property type="entry name" value="Dynamin_stalk"/>
</dbReference>
<evidence type="ECO:0000256" key="5">
    <source>
        <dbReference type="ARBA" id="ARBA00023134"/>
    </source>
</evidence>
<dbReference type="FunFam" id="1.20.120.1240:FF:000007">
    <property type="entry name" value="Interferon-induced GTP-binding protein Mx1"/>
    <property type="match status" value="1"/>
</dbReference>
<name>A0A665U8E4_ECHNA</name>
<sequence length="619" mass="70861">MNSHFQRKGKLSIHPIQYEEKVRPCIDLIDSLRSLGVERDLALPAIAVIGDQSSGKSSVLEALSGVALPRGSGIVTRCPLELKMKRKKEGEEWYGKISYQDHEEEMDDPAVVEKKIREAQDEMAGVGVGISDDLISLEIASPDVPDLTLIDLPGIARVAVKGQPENIGDQIKRLIQKFITKQETISLVVVPCNVDIATTEALKMAQGVDADGERTLGILTKPDLVDKGTEETVVEIVHNEVIHLKKGYMIVKCRGQKEITEKVSLTEAIEREKDFFNSHVHFQTLHDEGYATVPKLAEKLTLELVHHIQRSLPRLEEQVEEKLKQTRKELEKYRCGPPSDRVGRLSYLIDVSLIVSHFYTWITLLFQSKCNQTDFINWNFSQEVATYERKYRGRELPGFINYKTFEVMIKEHIKQLEEPAVTKLKEVAEIVKRQMFKLAESSLLGFPNLIRTAKMKIEAIKKEKEALAEATLRTQFRMEMIIYTQDDRYSKKLGKRKREDTTFINKTVNTYANGATLKEMTHHLKSYYQIAGQRLADQIPLVIHYYLLQESAVQLQREMLHMLQDKEKTKLLLQEDASIKSQRNSLQKRLDRLSKARVLLTDFSMDMRNFSTPQLLSTP</sequence>
<dbReference type="PROSITE" id="PS51388">
    <property type="entry name" value="GED"/>
    <property type="match status" value="1"/>
</dbReference>
<dbReference type="GO" id="GO:0005737">
    <property type="term" value="C:cytoplasm"/>
    <property type="evidence" value="ECO:0007669"/>
    <property type="project" value="UniProtKB-SubCell"/>
</dbReference>
<dbReference type="InterPro" id="IPR027417">
    <property type="entry name" value="P-loop_NTPase"/>
</dbReference>
<organism evidence="10 11">
    <name type="scientific">Echeneis naucrates</name>
    <name type="common">Live sharksucker</name>
    <dbReference type="NCBI Taxonomy" id="173247"/>
    <lineage>
        <taxon>Eukaryota</taxon>
        <taxon>Metazoa</taxon>
        <taxon>Chordata</taxon>
        <taxon>Craniata</taxon>
        <taxon>Vertebrata</taxon>
        <taxon>Euteleostomi</taxon>
        <taxon>Actinopterygii</taxon>
        <taxon>Neopterygii</taxon>
        <taxon>Teleostei</taxon>
        <taxon>Neoteleostei</taxon>
        <taxon>Acanthomorphata</taxon>
        <taxon>Carangaria</taxon>
        <taxon>Carangiformes</taxon>
        <taxon>Echeneidae</taxon>
        <taxon>Echeneis</taxon>
    </lineage>
</organism>
<evidence type="ECO:0000256" key="1">
    <source>
        <dbReference type="ARBA" id="ARBA00004496"/>
    </source>
</evidence>
<dbReference type="Proteomes" id="UP000472264">
    <property type="component" value="Chromosome 5"/>
</dbReference>
<dbReference type="Gene3D" id="3.40.50.300">
    <property type="entry name" value="P-loop containing nucleotide triphosphate hydrolases"/>
    <property type="match status" value="1"/>
</dbReference>
<dbReference type="Pfam" id="PF00350">
    <property type="entry name" value="Dynamin_N"/>
    <property type="match status" value="1"/>
</dbReference>
<keyword evidence="11" id="KW-1185">Reference proteome</keyword>
<dbReference type="InterPro" id="IPR045063">
    <property type="entry name" value="Dynamin_N"/>
</dbReference>
<dbReference type="PROSITE" id="PS00410">
    <property type="entry name" value="G_DYNAMIN_1"/>
    <property type="match status" value="1"/>
</dbReference>
<evidence type="ECO:0000259" key="9">
    <source>
        <dbReference type="PROSITE" id="PS51718"/>
    </source>
</evidence>
<evidence type="ECO:0000313" key="11">
    <source>
        <dbReference type="Proteomes" id="UP000472264"/>
    </source>
</evidence>
<dbReference type="GO" id="GO:0005525">
    <property type="term" value="F:GTP binding"/>
    <property type="evidence" value="ECO:0007669"/>
    <property type="project" value="UniProtKB-KW"/>
</dbReference>
<dbReference type="AlphaFoldDB" id="A0A665U8E4"/>
<reference evidence="10" key="3">
    <citation type="submission" date="2025-09" db="UniProtKB">
        <authorList>
            <consortium name="Ensembl"/>
        </authorList>
    </citation>
    <scope>IDENTIFICATION</scope>
</reference>
<keyword evidence="5 7" id="KW-0342">GTP-binding</keyword>
<evidence type="ECO:0000256" key="6">
    <source>
        <dbReference type="ARBA" id="ARBA00031810"/>
    </source>
</evidence>
<dbReference type="Pfam" id="PF02212">
    <property type="entry name" value="GED"/>
    <property type="match status" value="1"/>
</dbReference>
<dbReference type="SUPFAM" id="SSF52540">
    <property type="entry name" value="P-loop containing nucleoside triphosphate hydrolases"/>
    <property type="match status" value="1"/>
</dbReference>
<dbReference type="GO" id="GO:0008017">
    <property type="term" value="F:microtubule binding"/>
    <property type="evidence" value="ECO:0007669"/>
    <property type="project" value="TreeGrafter"/>
</dbReference>
<evidence type="ECO:0000256" key="3">
    <source>
        <dbReference type="ARBA" id="ARBA00022490"/>
    </source>
</evidence>
<dbReference type="GO" id="GO:0016185">
    <property type="term" value="P:synaptic vesicle budding from presynaptic endocytic zone membrane"/>
    <property type="evidence" value="ECO:0007669"/>
    <property type="project" value="TreeGrafter"/>
</dbReference>
<evidence type="ECO:0000256" key="7">
    <source>
        <dbReference type="RuleBase" id="RU003932"/>
    </source>
</evidence>
<evidence type="ECO:0000313" key="10">
    <source>
        <dbReference type="Ensembl" id="ENSENLP00000015566.1"/>
    </source>
</evidence>
<keyword evidence="3" id="KW-0963">Cytoplasm</keyword>
<dbReference type="Ensembl" id="ENSENLT00000016166.1">
    <property type="protein sequence ID" value="ENSENLP00000015566.1"/>
    <property type="gene ID" value="ENSENLG00000007021.1"/>
</dbReference>
<dbReference type="GO" id="GO:0051607">
    <property type="term" value="P:defense response to virus"/>
    <property type="evidence" value="ECO:0007669"/>
    <property type="project" value="TreeGrafter"/>
</dbReference>
<dbReference type="GO" id="GO:0003924">
    <property type="term" value="F:GTPase activity"/>
    <property type="evidence" value="ECO:0007669"/>
    <property type="project" value="InterPro"/>
</dbReference>
<proteinExistence type="inferred from homology"/>
<dbReference type="PANTHER" id="PTHR11566">
    <property type="entry name" value="DYNAMIN"/>
    <property type="match status" value="1"/>
</dbReference>
<feature type="domain" description="Dynamin-type G" evidence="9">
    <location>
        <begin position="40"/>
        <end position="313"/>
    </location>
</feature>
<comment type="subcellular location">
    <subcellularLocation>
        <location evidence="1">Cytoplasm</location>
    </subcellularLocation>
</comment>
<dbReference type="Pfam" id="PF01031">
    <property type="entry name" value="Dynamin_M"/>
    <property type="match status" value="2"/>
</dbReference>
<dbReference type="FunFam" id="3.40.50.300:FF:000621">
    <property type="entry name" value="Interferon-induced GTP-binding protein Mx1"/>
    <property type="match status" value="1"/>
</dbReference>
<dbReference type="GO" id="GO:0031623">
    <property type="term" value="P:receptor internalization"/>
    <property type="evidence" value="ECO:0007669"/>
    <property type="project" value="TreeGrafter"/>
</dbReference>
<dbReference type="GO" id="GO:0005874">
    <property type="term" value="C:microtubule"/>
    <property type="evidence" value="ECO:0007669"/>
    <property type="project" value="TreeGrafter"/>
</dbReference>
<dbReference type="GO" id="GO:0005886">
    <property type="term" value="C:plasma membrane"/>
    <property type="evidence" value="ECO:0007669"/>
    <property type="project" value="TreeGrafter"/>
</dbReference>
<dbReference type="PRINTS" id="PR00195">
    <property type="entry name" value="DYNAMIN"/>
</dbReference>
<protein>
    <recommendedName>
        <fullName evidence="2">Interferon-induced GTP-binding protein Mx</fullName>
    </recommendedName>
    <alternativeName>
        <fullName evidence="6">Interferon-inducible Mx protein</fullName>
    </alternativeName>
</protein>
<dbReference type="InterPro" id="IPR003130">
    <property type="entry name" value="GED"/>
</dbReference>
<dbReference type="CDD" id="cd08771">
    <property type="entry name" value="DLP_1"/>
    <property type="match status" value="1"/>
</dbReference>
<dbReference type="GO" id="GO:0005634">
    <property type="term" value="C:nucleus"/>
    <property type="evidence" value="ECO:0007669"/>
    <property type="project" value="TreeGrafter"/>
</dbReference>
<dbReference type="PANTHER" id="PTHR11566:SF225">
    <property type="entry name" value="INTERFERON-INDUCED GTP-BINDING PROTEIN MX-RELATED"/>
    <property type="match status" value="1"/>
</dbReference>
<dbReference type="InterPro" id="IPR020850">
    <property type="entry name" value="GED_dom"/>
</dbReference>